<feature type="compositionally biased region" description="Basic residues" evidence="1">
    <location>
        <begin position="161"/>
        <end position="170"/>
    </location>
</feature>
<organism evidence="2 3">
    <name type="scientific">Pleurodeles waltl</name>
    <name type="common">Iberian ribbed newt</name>
    <dbReference type="NCBI Taxonomy" id="8319"/>
    <lineage>
        <taxon>Eukaryota</taxon>
        <taxon>Metazoa</taxon>
        <taxon>Chordata</taxon>
        <taxon>Craniata</taxon>
        <taxon>Vertebrata</taxon>
        <taxon>Euteleostomi</taxon>
        <taxon>Amphibia</taxon>
        <taxon>Batrachia</taxon>
        <taxon>Caudata</taxon>
        <taxon>Salamandroidea</taxon>
        <taxon>Salamandridae</taxon>
        <taxon>Pleurodelinae</taxon>
        <taxon>Pleurodeles</taxon>
    </lineage>
</organism>
<feature type="region of interest" description="Disordered" evidence="1">
    <location>
        <begin position="1"/>
        <end position="24"/>
    </location>
</feature>
<evidence type="ECO:0000313" key="2">
    <source>
        <dbReference type="EMBL" id="KAJ1170506.1"/>
    </source>
</evidence>
<feature type="region of interest" description="Disordered" evidence="1">
    <location>
        <begin position="59"/>
        <end position="237"/>
    </location>
</feature>
<accession>A0AAV7T2E0</accession>
<protein>
    <submittedName>
        <fullName evidence="2">Uncharacterized protein</fullName>
    </submittedName>
</protein>
<gene>
    <name evidence="2" type="ORF">NDU88_002381</name>
</gene>
<proteinExistence type="predicted"/>
<reference evidence="2" key="1">
    <citation type="journal article" date="2022" name="bioRxiv">
        <title>Sequencing and chromosome-scale assembly of the giantPleurodeles waltlgenome.</title>
        <authorList>
            <person name="Brown T."/>
            <person name="Elewa A."/>
            <person name="Iarovenko S."/>
            <person name="Subramanian E."/>
            <person name="Araus A.J."/>
            <person name="Petzold A."/>
            <person name="Susuki M."/>
            <person name="Suzuki K.-i.T."/>
            <person name="Hayashi T."/>
            <person name="Toyoda A."/>
            <person name="Oliveira C."/>
            <person name="Osipova E."/>
            <person name="Leigh N.D."/>
            <person name="Simon A."/>
            <person name="Yun M.H."/>
        </authorList>
    </citation>
    <scope>NUCLEOTIDE SEQUENCE</scope>
    <source>
        <strain evidence="2">20211129_DDA</strain>
        <tissue evidence="2">Liver</tissue>
    </source>
</reference>
<sequence>MQSGNGASPGPQALPSLCGRSGEAAGGLRWDPQWCLAAANRLRAGPGAAALHAVLCRVPSSASLSEEGREGGRRAISGLRETGGGGRPIQRRVEGEESNRDREGWRAADPGTERDRGGRVAADPGGDEDRGRATDPGTARRRRRGLPSPGQEEKAGLGGLCKHRDRRAGRQRLGSPEIPGQGRRLPGARAGSSRIPGPGQSGQADPGAAARGAELLPGQGSRRRGPAPRAQAAGKETLGGVKVQPMEPHRAAARTLQSWKCEGTDRA</sequence>
<name>A0AAV7T2E0_PLEWA</name>
<dbReference type="Proteomes" id="UP001066276">
    <property type="component" value="Chromosome 4_1"/>
</dbReference>
<keyword evidence="3" id="KW-1185">Reference proteome</keyword>
<comment type="caution">
    <text evidence="2">The sequence shown here is derived from an EMBL/GenBank/DDBJ whole genome shotgun (WGS) entry which is preliminary data.</text>
</comment>
<dbReference type="EMBL" id="JANPWB010000007">
    <property type="protein sequence ID" value="KAJ1170506.1"/>
    <property type="molecule type" value="Genomic_DNA"/>
</dbReference>
<dbReference type="AlphaFoldDB" id="A0AAV7T2E0"/>
<evidence type="ECO:0000313" key="3">
    <source>
        <dbReference type="Proteomes" id="UP001066276"/>
    </source>
</evidence>
<evidence type="ECO:0000256" key="1">
    <source>
        <dbReference type="SAM" id="MobiDB-lite"/>
    </source>
</evidence>
<feature type="compositionally biased region" description="Basic and acidic residues" evidence="1">
    <location>
        <begin position="91"/>
        <end position="118"/>
    </location>
</feature>